<dbReference type="AlphaFoldDB" id="B4HPT0"/>
<sequence length="93" mass="10140">MHILGRHLKVIDTSSALRSTYSHHPKAGKTRDVIGFEAPPKEGVATQARFHKSFTIWALGTHSPIPNPTRHSNPSFNSSPTGTADRVRDSAAK</sequence>
<gene>
    <name evidence="2" type="primary">Dsec\GM19811</name>
    <name evidence="2" type="ORF">Dsec_GM19811</name>
</gene>
<evidence type="ECO:0000256" key="1">
    <source>
        <dbReference type="SAM" id="MobiDB-lite"/>
    </source>
</evidence>
<evidence type="ECO:0000313" key="2">
    <source>
        <dbReference type="EMBL" id="EDW48648.1"/>
    </source>
</evidence>
<feature type="compositionally biased region" description="Polar residues" evidence="1">
    <location>
        <begin position="69"/>
        <end position="82"/>
    </location>
</feature>
<dbReference type="HOGENOM" id="CLU_2402003_0_0_1"/>
<reference evidence="2 3" key="1">
    <citation type="journal article" date="2007" name="Nature">
        <title>Evolution of genes and genomes on the Drosophila phylogeny.</title>
        <authorList>
            <consortium name="Drosophila 12 Genomes Consortium"/>
            <person name="Clark A.G."/>
            <person name="Eisen M.B."/>
            <person name="Smith D.R."/>
            <person name="Bergman C.M."/>
            <person name="Oliver B."/>
            <person name="Markow T.A."/>
            <person name="Kaufman T.C."/>
            <person name="Kellis M."/>
            <person name="Gelbart W."/>
            <person name="Iyer V.N."/>
            <person name="Pollard D.A."/>
            <person name="Sackton T.B."/>
            <person name="Larracuente A.M."/>
            <person name="Singh N.D."/>
            <person name="Abad J.P."/>
            <person name="Abt D.N."/>
            <person name="Adryan B."/>
            <person name="Aguade M."/>
            <person name="Akashi H."/>
            <person name="Anderson W.W."/>
            <person name="Aquadro C.F."/>
            <person name="Ardell D.H."/>
            <person name="Arguello R."/>
            <person name="Artieri C.G."/>
            <person name="Barbash D.A."/>
            <person name="Barker D."/>
            <person name="Barsanti P."/>
            <person name="Batterham P."/>
            <person name="Batzoglou S."/>
            <person name="Begun D."/>
            <person name="Bhutkar A."/>
            <person name="Blanco E."/>
            <person name="Bosak S.A."/>
            <person name="Bradley R.K."/>
            <person name="Brand A.D."/>
            <person name="Brent M.R."/>
            <person name="Brooks A.N."/>
            <person name="Brown R.H."/>
            <person name="Butlin R.K."/>
            <person name="Caggese C."/>
            <person name="Calvi B.R."/>
            <person name="Bernardo de Carvalho A."/>
            <person name="Caspi A."/>
            <person name="Castrezana S."/>
            <person name="Celniker S.E."/>
            <person name="Chang J.L."/>
            <person name="Chapple C."/>
            <person name="Chatterji S."/>
            <person name="Chinwalla A."/>
            <person name="Civetta A."/>
            <person name="Clifton S.W."/>
            <person name="Comeron J.M."/>
            <person name="Costello J.C."/>
            <person name="Coyne J.A."/>
            <person name="Daub J."/>
            <person name="David R.G."/>
            <person name="Delcher A.L."/>
            <person name="Delehaunty K."/>
            <person name="Do C.B."/>
            <person name="Ebling H."/>
            <person name="Edwards K."/>
            <person name="Eickbush T."/>
            <person name="Evans J.D."/>
            <person name="Filipski A."/>
            <person name="Findeiss S."/>
            <person name="Freyhult E."/>
            <person name="Fulton L."/>
            <person name="Fulton R."/>
            <person name="Garcia A.C."/>
            <person name="Gardiner A."/>
            <person name="Garfield D.A."/>
            <person name="Garvin B.E."/>
            <person name="Gibson G."/>
            <person name="Gilbert D."/>
            <person name="Gnerre S."/>
            <person name="Godfrey J."/>
            <person name="Good R."/>
            <person name="Gotea V."/>
            <person name="Gravely B."/>
            <person name="Greenberg A.J."/>
            <person name="Griffiths-Jones S."/>
            <person name="Gross S."/>
            <person name="Guigo R."/>
            <person name="Gustafson E.A."/>
            <person name="Haerty W."/>
            <person name="Hahn M.W."/>
            <person name="Halligan D.L."/>
            <person name="Halpern A.L."/>
            <person name="Halter G.M."/>
            <person name="Han M.V."/>
            <person name="Heger A."/>
            <person name="Hillier L."/>
            <person name="Hinrichs A.S."/>
            <person name="Holmes I."/>
            <person name="Hoskins R.A."/>
            <person name="Hubisz M.J."/>
            <person name="Hultmark D."/>
            <person name="Huntley M.A."/>
            <person name="Jaffe D.B."/>
            <person name="Jagadeeshan S."/>
            <person name="Jeck W.R."/>
            <person name="Johnson J."/>
            <person name="Jones C.D."/>
            <person name="Jordan W.C."/>
            <person name="Karpen G.H."/>
            <person name="Kataoka E."/>
            <person name="Keightley P.D."/>
            <person name="Kheradpour P."/>
            <person name="Kirkness E.F."/>
            <person name="Koerich L.B."/>
            <person name="Kristiansen K."/>
            <person name="Kudrna D."/>
            <person name="Kulathinal R.J."/>
            <person name="Kumar S."/>
            <person name="Kwok R."/>
            <person name="Lander E."/>
            <person name="Langley C.H."/>
            <person name="Lapoint R."/>
            <person name="Lazzaro B.P."/>
            <person name="Lee S.J."/>
            <person name="Levesque L."/>
            <person name="Li R."/>
            <person name="Lin C.F."/>
            <person name="Lin M.F."/>
            <person name="Lindblad-Toh K."/>
            <person name="Llopart A."/>
            <person name="Long M."/>
            <person name="Low L."/>
            <person name="Lozovsky E."/>
            <person name="Lu J."/>
            <person name="Luo M."/>
            <person name="Machado C.A."/>
            <person name="Makalowski W."/>
            <person name="Marzo M."/>
            <person name="Matsuda M."/>
            <person name="Matzkin L."/>
            <person name="McAllister B."/>
            <person name="McBride C.S."/>
            <person name="McKernan B."/>
            <person name="McKernan K."/>
            <person name="Mendez-Lago M."/>
            <person name="Minx P."/>
            <person name="Mollenhauer M.U."/>
            <person name="Montooth K."/>
            <person name="Mount S.M."/>
            <person name="Mu X."/>
            <person name="Myers E."/>
            <person name="Negre B."/>
            <person name="Newfeld S."/>
            <person name="Nielsen R."/>
            <person name="Noor M.A."/>
            <person name="O'Grady P."/>
            <person name="Pachter L."/>
            <person name="Papaceit M."/>
            <person name="Parisi M.J."/>
            <person name="Parisi M."/>
            <person name="Parts L."/>
            <person name="Pedersen J.S."/>
            <person name="Pesole G."/>
            <person name="Phillippy A.M."/>
            <person name="Ponting C.P."/>
            <person name="Pop M."/>
            <person name="Porcelli D."/>
            <person name="Powell J.R."/>
            <person name="Prohaska S."/>
            <person name="Pruitt K."/>
            <person name="Puig M."/>
            <person name="Quesneville H."/>
            <person name="Ram K.R."/>
            <person name="Rand D."/>
            <person name="Rasmussen M.D."/>
            <person name="Reed L.K."/>
            <person name="Reenan R."/>
            <person name="Reily A."/>
            <person name="Remington K.A."/>
            <person name="Rieger T.T."/>
            <person name="Ritchie M.G."/>
            <person name="Robin C."/>
            <person name="Rogers Y.H."/>
            <person name="Rohde C."/>
            <person name="Rozas J."/>
            <person name="Rubenfield M.J."/>
            <person name="Ruiz A."/>
            <person name="Russo S."/>
            <person name="Salzberg S.L."/>
            <person name="Sanchez-Gracia A."/>
            <person name="Saranga D.J."/>
            <person name="Sato H."/>
            <person name="Schaeffer S.W."/>
            <person name="Schatz M.C."/>
            <person name="Schlenke T."/>
            <person name="Schwartz R."/>
            <person name="Segarra C."/>
            <person name="Singh R.S."/>
            <person name="Sirot L."/>
            <person name="Sirota M."/>
            <person name="Sisneros N.B."/>
            <person name="Smith C.D."/>
            <person name="Smith T.F."/>
            <person name="Spieth J."/>
            <person name="Stage D.E."/>
            <person name="Stark A."/>
            <person name="Stephan W."/>
            <person name="Strausberg R.L."/>
            <person name="Strempel S."/>
            <person name="Sturgill D."/>
            <person name="Sutton G."/>
            <person name="Sutton G.G."/>
            <person name="Tao W."/>
            <person name="Teichmann S."/>
            <person name="Tobari Y.N."/>
            <person name="Tomimura Y."/>
            <person name="Tsolas J.M."/>
            <person name="Valente V.L."/>
            <person name="Venter E."/>
            <person name="Venter J.C."/>
            <person name="Vicario S."/>
            <person name="Vieira F.G."/>
            <person name="Vilella A.J."/>
            <person name="Villasante A."/>
            <person name="Walenz B."/>
            <person name="Wang J."/>
            <person name="Wasserman M."/>
            <person name="Watts T."/>
            <person name="Wilson D."/>
            <person name="Wilson R.K."/>
            <person name="Wing R.A."/>
            <person name="Wolfner M.F."/>
            <person name="Wong A."/>
            <person name="Wong G.K."/>
            <person name="Wu C.I."/>
            <person name="Wu G."/>
            <person name="Yamamoto D."/>
            <person name="Yang H.P."/>
            <person name="Yang S.P."/>
            <person name="Yorke J.A."/>
            <person name="Yoshida K."/>
            <person name="Zdobnov E."/>
            <person name="Zhang P."/>
            <person name="Zhang Y."/>
            <person name="Zimin A.V."/>
            <person name="Baldwin J."/>
            <person name="Abdouelleil A."/>
            <person name="Abdulkadir J."/>
            <person name="Abebe A."/>
            <person name="Abera B."/>
            <person name="Abreu J."/>
            <person name="Acer S.C."/>
            <person name="Aftuck L."/>
            <person name="Alexander A."/>
            <person name="An P."/>
            <person name="Anderson E."/>
            <person name="Anderson S."/>
            <person name="Arachi H."/>
            <person name="Azer M."/>
            <person name="Bachantsang P."/>
            <person name="Barry A."/>
            <person name="Bayul T."/>
            <person name="Berlin A."/>
            <person name="Bessette D."/>
            <person name="Bloom T."/>
            <person name="Blye J."/>
            <person name="Boguslavskiy L."/>
            <person name="Bonnet C."/>
            <person name="Boukhgalter B."/>
            <person name="Bourzgui I."/>
            <person name="Brown A."/>
            <person name="Cahill P."/>
            <person name="Channer S."/>
            <person name="Cheshatsang Y."/>
            <person name="Chuda L."/>
            <person name="Citroen M."/>
            <person name="Collymore A."/>
            <person name="Cooke P."/>
            <person name="Costello M."/>
            <person name="D'Aco K."/>
            <person name="Daza R."/>
            <person name="De Haan G."/>
            <person name="DeGray S."/>
            <person name="DeMaso C."/>
            <person name="Dhargay N."/>
            <person name="Dooley K."/>
            <person name="Dooley E."/>
            <person name="Doricent M."/>
            <person name="Dorje P."/>
            <person name="Dorjee K."/>
            <person name="Dupes A."/>
            <person name="Elong R."/>
            <person name="Falk J."/>
            <person name="Farina A."/>
            <person name="Faro S."/>
            <person name="Ferguson D."/>
            <person name="Fisher S."/>
            <person name="Foley C.D."/>
            <person name="Franke A."/>
            <person name="Friedrich D."/>
            <person name="Gadbois L."/>
            <person name="Gearin G."/>
            <person name="Gearin C.R."/>
            <person name="Giannoukos G."/>
            <person name="Goode T."/>
            <person name="Graham J."/>
            <person name="Grandbois E."/>
            <person name="Grewal S."/>
            <person name="Gyaltsen K."/>
            <person name="Hafez N."/>
            <person name="Hagos B."/>
            <person name="Hall J."/>
            <person name="Henson C."/>
            <person name="Hollinger A."/>
            <person name="Honan T."/>
            <person name="Huard M.D."/>
            <person name="Hughes L."/>
            <person name="Hurhula B."/>
            <person name="Husby M.E."/>
            <person name="Kamat A."/>
            <person name="Kanga B."/>
            <person name="Kashin S."/>
            <person name="Khazanovich D."/>
            <person name="Kisner P."/>
            <person name="Lance K."/>
            <person name="Lara M."/>
            <person name="Lee W."/>
            <person name="Lennon N."/>
            <person name="Letendre F."/>
            <person name="LeVine R."/>
            <person name="Lipovsky A."/>
            <person name="Liu X."/>
            <person name="Liu J."/>
            <person name="Liu S."/>
            <person name="Lokyitsang T."/>
            <person name="Lokyitsang Y."/>
            <person name="Lubonja R."/>
            <person name="Lui A."/>
            <person name="MacDonald P."/>
            <person name="Magnisalis V."/>
            <person name="Maru K."/>
            <person name="Matthews C."/>
            <person name="McCusker W."/>
            <person name="McDonough S."/>
            <person name="Mehta T."/>
            <person name="Meldrim J."/>
            <person name="Meneus L."/>
            <person name="Mihai O."/>
            <person name="Mihalev A."/>
            <person name="Mihova T."/>
            <person name="Mittelman R."/>
            <person name="Mlenga V."/>
            <person name="Montmayeur A."/>
            <person name="Mulrain L."/>
            <person name="Navidi A."/>
            <person name="Naylor J."/>
            <person name="Negash T."/>
            <person name="Nguyen T."/>
            <person name="Nguyen N."/>
            <person name="Nicol R."/>
            <person name="Norbu C."/>
            <person name="Norbu N."/>
            <person name="Novod N."/>
            <person name="O'Neill B."/>
            <person name="Osman S."/>
            <person name="Markiewicz E."/>
            <person name="Oyono O.L."/>
            <person name="Patti C."/>
            <person name="Phunkhang P."/>
            <person name="Pierre F."/>
            <person name="Priest M."/>
            <person name="Raghuraman S."/>
            <person name="Rege F."/>
            <person name="Reyes R."/>
            <person name="Rise C."/>
            <person name="Rogov P."/>
            <person name="Ross K."/>
            <person name="Ryan E."/>
            <person name="Settipalli S."/>
            <person name="Shea T."/>
            <person name="Sherpa N."/>
            <person name="Shi L."/>
            <person name="Shih D."/>
            <person name="Sparrow T."/>
            <person name="Spaulding J."/>
            <person name="Stalker J."/>
            <person name="Stange-Thomann N."/>
            <person name="Stavropoulos S."/>
            <person name="Stone C."/>
            <person name="Strader C."/>
            <person name="Tesfaye S."/>
            <person name="Thomson T."/>
            <person name="Thoulutsang Y."/>
            <person name="Thoulutsang D."/>
            <person name="Topham K."/>
            <person name="Topping I."/>
            <person name="Tsamla T."/>
            <person name="Vassiliev H."/>
            <person name="Vo A."/>
            <person name="Wangchuk T."/>
            <person name="Wangdi T."/>
            <person name="Weiand M."/>
            <person name="Wilkinson J."/>
            <person name="Wilson A."/>
            <person name="Yadav S."/>
            <person name="Young G."/>
            <person name="Yu Q."/>
            <person name="Zembek L."/>
            <person name="Zhong D."/>
            <person name="Zimmer A."/>
            <person name="Zwirko Z."/>
            <person name="Jaffe D.B."/>
            <person name="Alvarez P."/>
            <person name="Brockman W."/>
            <person name="Butler J."/>
            <person name="Chin C."/>
            <person name="Gnerre S."/>
            <person name="Grabherr M."/>
            <person name="Kleber M."/>
            <person name="Mauceli E."/>
            <person name="MacCallum I."/>
        </authorList>
    </citation>
    <scope>NUCLEOTIDE SEQUENCE [LARGE SCALE GENOMIC DNA]</scope>
    <source>
        <strain evidence="3">Rob3c / Tucson 14021-0248.25</strain>
    </source>
</reference>
<accession>B4HPT0</accession>
<dbReference type="Proteomes" id="UP000001292">
    <property type="component" value="Unassembled WGS sequence"/>
</dbReference>
<protein>
    <submittedName>
        <fullName evidence="2">GM19811</fullName>
    </submittedName>
</protein>
<name>B4HPT0_DROSE</name>
<feature type="region of interest" description="Disordered" evidence="1">
    <location>
        <begin position="61"/>
        <end position="93"/>
    </location>
</feature>
<proteinExistence type="predicted"/>
<evidence type="ECO:0000313" key="3">
    <source>
        <dbReference type="Proteomes" id="UP000001292"/>
    </source>
</evidence>
<organism evidence="3">
    <name type="scientific">Drosophila sechellia</name>
    <name type="common">Fruit fly</name>
    <dbReference type="NCBI Taxonomy" id="7238"/>
    <lineage>
        <taxon>Eukaryota</taxon>
        <taxon>Metazoa</taxon>
        <taxon>Ecdysozoa</taxon>
        <taxon>Arthropoda</taxon>
        <taxon>Hexapoda</taxon>
        <taxon>Insecta</taxon>
        <taxon>Pterygota</taxon>
        <taxon>Neoptera</taxon>
        <taxon>Endopterygota</taxon>
        <taxon>Diptera</taxon>
        <taxon>Brachycera</taxon>
        <taxon>Muscomorpha</taxon>
        <taxon>Ephydroidea</taxon>
        <taxon>Drosophilidae</taxon>
        <taxon>Drosophila</taxon>
        <taxon>Sophophora</taxon>
    </lineage>
</organism>
<keyword evidence="3" id="KW-1185">Reference proteome</keyword>
<dbReference type="EMBL" id="CH480816">
    <property type="protein sequence ID" value="EDW48648.1"/>
    <property type="molecule type" value="Genomic_DNA"/>
</dbReference>